<organism evidence="5 6">
    <name type="scientific">Pasteurella testudinis DSM 23072</name>
    <dbReference type="NCBI Taxonomy" id="1122938"/>
    <lineage>
        <taxon>Bacteria</taxon>
        <taxon>Pseudomonadati</taxon>
        <taxon>Pseudomonadota</taxon>
        <taxon>Gammaproteobacteria</taxon>
        <taxon>Pasteurellales</taxon>
        <taxon>Pasteurellaceae</taxon>
        <taxon>Pasteurella</taxon>
    </lineage>
</organism>
<dbReference type="InterPro" id="IPR050627">
    <property type="entry name" value="Nitroreductase/BluB"/>
</dbReference>
<keyword evidence="2" id="KW-0288">FMN</keyword>
<reference evidence="6" key="1">
    <citation type="submission" date="2017-04" db="EMBL/GenBank/DDBJ databases">
        <authorList>
            <person name="Varghese N."/>
            <person name="Submissions S."/>
        </authorList>
    </citation>
    <scope>NUCLEOTIDE SEQUENCE [LARGE SCALE GENOMIC DNA]</scope>
    <source>
        <strain evidence="6">DSM 23072</strain>
    </source>
</reference>
<dbReference type="RefSeq" id="WP_244165603.1">
    <property type="nucleotide sequence ID" value="NZ_FWWV01000007.1"/>
</dbReference>
<evidence type="ECO:0000313" key="5">
    <source>
        <dbReference type="EMBL" id="SMB81831.1"/>
    </source>
</evidence>
<protein>
    <submittedName>
        <fullName evidence="5">Nitroreductase</fullName>
    </submittedName>
</protein>
<keyword evidence="1" id="KW-0285">Flavoprotein</keyword>
<name>A0A1W1UM09_9PAST</name>
<dbReference type="Gene3D" id="3.40.109.10">
    <property type="entry name" value="NADH Oxidase"/>
    <property type="match status" value="1"/>
</dbReference>
<evidence type="ECO:0000256" key="3">
    <source>
        <dbReference type="ARBA" id="ARBA00023002"/>
    </source>
</evidence>
<dbReference type="PANTHER" id="PTHR23026:SF90">
    <property type="entry name" value="IODOTYROSINE DEIODINASE 1"/>
    <property type="match status" value="1"/>
</dbReference>
<evidence type="ECO:0000256" key="2">
    <source>
        <dbReference type="ARBA" id="ARBA00022643"/>
    </source>
</evidence>
<dbReference type="EMBL" id="FWWV01000007">
    <property type="protein sequence ID" value="SMB81831.1"/>
    <property type="molecule type" value="Genomic_DNA"/>
</dbReference>
<dbReference type="AlphaFoldDB" id="A0A1W1UM09"/>
<evidence type="ECO:0000256" key="1">
    <source>
        <dbReference type="ARBA" id="ARBA00022630"/>
    </source>
</evidence>
<evidence type="ECO:0000313" key="6">
    <source>
        <dbReference type="Proteomes" id="UP000192408"/>
    </source>
</evidence>
<dbReference type="InterPro" id="IPR029479">
    <property type="entry name" value="Nitroreductase"/>
</dbReference>
<sequence length="228" mass="25597">MNQITPILDFSTTAQTRQSIRDFLPEPLSRAEIEAVLEDARRAPSAVNAQPWLMHMVSGEMLQKLSDVLVEKFRHGTPNPDFIYEQSAFADVYETRMRESYKILYEAFNVSRADKKGRKNFAEENVRFYGAPHAAFFFAPDITDNVNVAMDVGMLVQTFMLALTARGFGSVPQLLLAFYPDVVRELLAVPKGYKLLVGVSFGRPNPASPANNIRIPRAPLGETVVFHD</sequence>
<accession>A0A1W1UM09</accession>
<dbReference type="InterPro" id="IPR000415">
    <property type="entry name" value="Nitroreductase-like"/>
</dbReference>
<gene>
    <name evidence="5" type="ORF">SAMN05660772_01951</name>
</gene>
<keyword evidence="6" id="KW-1185">Reference proteome</keyword>
<dbReference type="GO" id="GO:0016491">
    <property type="term" value="F:oxidoreductase activity"/>
    <property type="evidence" value="ECO:0007669"/>
    <property type="project" value="UniProtKB-KW"/>
</dbReference>
<dbReference type="STRING" id="1122938.SAMN05660772_01951"/>
<keyword evidence="3" id="KW-0560">Oxidoreductase</keyword>
<dbReference type="Proteomes" id="UP000192408">
    <property type="component" value="Unassembled WGS sequence"/>
</dbReference>
<feature type="domain" description="Nitroreductase" evidence="4">
    <location>
        <begin position="15"/>
        <end position="203"/>
    </location>
</feature>
<evidence type="ECO:0000259" key="4">
    <source>
        <dbReference type="Pfam" id="PF00881"/>
    </source>
</evidence>
<proteinExistence type="predicted"/>
<dbReference type="Pfam" id="PF00881">
    <property type="entry name" value="Nitroreductase"/>
    <property type="match status" value="1"/>
</dbReference>
<dbReference type="CDD" id="cd02136">
    <property type="entry name" value="PnbA_NfnB-like"/>
    <property type="match status" value="1"/>
</dbReference>
<dbReference type="PANTHER" id="PTHR23026">
    <property type="entry name" value="NADPH NITROREDUCTASE"/>
    <property type="match status" value="1"/>
</dbReference>
<dbReference type="SUPFAM" id="SSF55469">
    <property type="entry name" value="FMN-dependent nitroreductase-like"/>
    <property type="match status" value="1"/>
</dbReference>